<evidence type="ECO:0000313" key="4">
    <source>
        <dbReference type="Proteomes" id="UP001155587"/>
    </source>
</evidence>
<evidence type="ECO:0000256" key="1">
    <source>
        <dbReference type="SAM" id="Phobius"/>
    </source>
</evidence>
<comment type="caution">
    <text evidence="3">The sequence shown here is derived from an EMBL/GenBank/DDBJ whole genome shotgun (WGS) entry which is preliminary data.</text>
</comment>
<keyword evidence="1" id="KW-0812">Transmembrane</keyword>
<feature type="domain" description="VWFA" evidence="2">
    <location>
        <begin position="315"/>
        <end position="505"/>
    </location>
</feature>
<sequence length="518" mass="58478">MMMKRFIGVRSIKKQGGVAAIWMGLSLVPIMGFTFWAVEGTRYVQEKSRLGDAAEAAAIAVTMADQEGSANAFATKYVNAYVRDIKSSQVTAKKRHQEAIPDSDTLEFIQYTVDVKTTHDSWFSSTFIPSFNETQDLTAQSIAKKYPAYLGDNNIDIVFVSDFSGSMNNWWGGNYKIYDLKEAVMTVSRKLLCQKIEYDYWLKKEVCKDSDQGELADKLLNRLGIVPYNVRTREVGTDRNVYAVSQLRYKSGFRLVTPERSYEEVDWNAWRNVSARTVYRCKSNRKKCPNKTNEEKAQAKRLARVLGINKNTDSDDYFFVDNKDYVDFSLTVESMLENQFPSNLSKYRVDNVDLYRGYGSPSRNQFATISLTNKTSDIANINSMSAGGNTASFQGILRGIQKLAEGNPNSNDKDEQEDYDNKIKMLLILSDGEESPNNDILDGLVSNGMCDEAREKIPGLYIGVIGIGFTSSNVTEFRECVENPDEDIIDVSNLDELIEKIEELIRKGSRTSGTTKLY</sequence>
<organism evidence="3 4">
    <name type="scientific">Vibrio qingdaonensis</name>
    <dbReference type="NCBI Taxonomy" id="2829491"/>
    <lineage>
        <taxon>Bacteria</taxon>
        <taxon>Pseudomonadati</taxon>
        <taxon>Pseudomonadota</taxon>
        <taxon>Gammaproteobacteria</taxon>
        <taxon>Vibrionales</taxon>
        <taxon>Vibrionaceae</taxon>
        <taxon>Vibrio</taxon>
    </lineage>
</organism>
<dbReference type="PROSITE" id="PS50234">
    <property type="entry name" value="VWFA"/>
    <property type="match status" value="1"/>
</dbReference>
<dbReference type="Proteomes" id="UP001155587">
    <property type="component" value="Unassembled WGS sequence"/>
</dbReference>
<protein>
    <submittedName>
        <fullName evidence="3">Pilus assembly protein TadG-related protein</fullName>
    </submittedName>
</protein>
<gene>
    <name evidence="3" type="ORF">MD535_01405</name>
</gene>
<feature type="transmembrane region" description="Helical" evidence="1">
    <location>
        <begin position="20"/>
        <end position="38"/>
    </location>
</feature>
<proteinExistence type="predicted"/>
<evidence type="ECO:0000259" key="2">
    <source>
        <dbReference type="PROSITE" id="PS50234"/>
    </source>
</evidence>
<name>A0A9X3CJN8_9VIBR</name>
<dbReference type="InterPro" id="IPR036465">
    <property type="entry name" value="vWFA_dom_sf"/>
</dbReference>
<dbReference type="InterPro" id="IPR028087">
    <property type="entry name" value="Tad_N"/>
</dbReference>
<dbReference type="RefSeq" id="WP_265673118.1">
    <property type="nucleotide sequence ID" value="NZ_JAKRRY010000001.1"/>
</dbReference>
<keyword evidence="4" id="KW-1185">Reference proteome</keyword>
<dbReference type="Pfam" id="PF13400">
    <property type="entry name" value="Tad"/>
    <property type="match status" value="1"/>
</dbReference>
<dbReference type="SUPFAM" id="SSF53300">
    <property type="entry name" value="vWA-like"/>
    <property type="match status" value="1"/>
</dbReference>
<keyword evidence="1" id="KW-0472">Membrane</keyword>
<dbReference type="EMBL" id="JAKRRY010000001">
    <property type="protein sequence ID" value="MCW8344683.1"/>
    <property type="molecule type" value="Genomic_DNA"/>
</dbReference>
<dbReference type="AlphaFoldDB" id="A0A9X3CJN8"/>
<accession>A0A9X3CJN8</accession>
<dbReference type="Gene3D" id="3.40.50.410">
    <property type="entry name" value="von Willebrand factor, type A domain"/>
    <property type="match status" value="1"/>
</dbReference>
<keyword evidence="1" id="KW-1133">Transmembrane helix</keyword>
<dbReference type="InterPro" id="IPR002035">
    <property type="entry name" value="VWF_A"/>
</dbReference>
<reference evidence="3" key="1">
    <citation type="submission" date="2022-02" db="EMBL/GenBank/DDBJ databases">
        <title>Vibrio sp. nov, a new bacterium isolated from seawater.</title>
        <authorList>
            <person name="Yuan Y."/>
        </authorList>
    </citation>
    <scope>NUCLEOTIDE SEQUENCE</scope>
    <source>
        <strain evidence="3">ZSDZ65</strain>
    </source>
</reference>
<evidence type="ECO:0000313" key="3">
    <source>
        <dbReference type="EMBL" id="MCW8344683.1"/>
    </source>
</evidence>